<feature type="region of interest" description="Disordered" evidence="1">
    <location>
        <begin position="134"/>
        <end position="285"/>
    </location>
</feature>
<feature type="compositionally biased region" description="Basic and acidic residues" evidence="1">
    <location>
        <begin position="432"/>
        <end position="442"/>
    </location>
</feature>
<organism evidence="2 3">
    <name type="scientific">Rhypophila decipiens</name>
    <dbReference type="NCBI Taxonomy" id="261697"/>
    <lineage>
        <taxon>Eukaryota</taxon>
        <taxon>Fungi</taxon>
        <taxon>Dikarya</taxon>
        <taxon>Ascomycota</taxon>
        <taxon>Pezizomycotina</taxon>
        <taxon>Sordariomycetes</taxon>
        <taxon>Sordariomycetidae</taxon>
        <taxon>Sordariales</taxon>
        <taxon>Naviculisporaceae</taxon>
        <taxon>Rhypophila</taxon>
    </lineage>
</organism>
<dbReference type="EMBL" id="MU858127">
    <property type="protein sequence ID" value="KAK4212469.1"/>
    <property type="molecule type" value="Genomic_DNA"/>
</dbReference>
<feature type="region of interest" description="Disordered" evidence="1">
    <location>
        <begin position="403"/>
        <end position="567"/>
    </location>
</feature>
<evidence type="ECO:0000256" key="1">
    <source>
        <dbReference type="SAM" id="MobiDB-lite"/>
    </source>
</evidence>
<comment type="caution">
    <text evidence="2">The sequence shown here is derived from an EMBL/GenBank/DDBJ whole genome shotgun (WGS) entry which is preliminary data.</text>
</comment>
<feature type="compositionally biased region" description="Basic and acidic residues" evidence="1">
    <location>
        <begin position="403"/>
        <end position="415"/>
    </location>
</feature>
<keyword evidence="3" id="KW-1185">Reference proteome</keyword>
<accession>A0AAN7B6U5</accession>
<proteinExistence type="predicted"/>
<feature type="compositionally biased region" description="Polar residues" evidence="1">
    <location>
        <begin position="469"/>
        <end position="491"/>
    </location>
</feature>
<feature type="compositionally biased region" description="Polar residues" evidence="1">
    <location>
        <begin position="527"/>
        <end position="544"/>
    </location>
</feature>
<dbReference type="AlphaFoldDB" id="A0AAN7B6U5"/>
<reference evidence="2" key="2">
    <citation type="submission" date="2023-05" db="EMBL/GenBank/DDBJ databases">
        <authorList>
            <consortium name="Lawrence Berkeley National Laboratory"/>
            <person name="Steindorff A."/>
            <person name="Hensen N."/>
            <person name="Bonometti L."/>
            <person name="Westerberg I."/>
            <person name="Brannstrom I.O."/>
            <person name="Guillou S."/>
            <person name="Cros-Aarteil S."/>
            <person name="Calhoun S."/>
            <person name="Haridas S."/>
            <person name="Kuo A."/>
            <person name="Mondo S."/>
            <person name="Pangilinan J."/>
            <person name="Riley R."/>
            <person name="Labutti K."/>
            <person name="Andreopoulos B."/>
            <person name="Lipzen A."/>
            <person name="Chen C."/>
            <person name="Yanf M."/>
            <person name="Daum C."/>
            <person name="Ng V."/>
            <person name="Clum A."/>
            <person name="Ohm R."/>
            <person name="Martin F."/>
            <person name="Silar P."/>
            <person name="Natvig D."/>
            <person name="Lalanne C."/>
            <person name="Gautier V."/>
            <person name="Ament-Velasquez S.L."/>
            <person name="Kruys A."/>
            <person name="Hutchinson M.I."/>
            <person name="Powell A.J."/>
            <person name="Barry K."/>
            <person name="Miller A.N."/>
            <person name="Grigoriev I.V."/>
            <person name="Debuchy R."/>
            <person name="Gladieux P."/>
            <person name="Thoren M.H."/>
            <person name="Johannesson H."/>
        </authorList>
    </citation>
    <scope>NUCLEOTIDE SEQUENCE</scope>
    <source>
        <strain evidence="2">PSN293</strain>
    </source>
</reference>
<name>A0AAN7B6U5_9PEZI</name>
<feature type="compositionally biased region" description="Polar residues" evidence="1">
    <location>
        <begin position="134"/>
        <end position="147"/>
    </location>
</feature>
<reference evidence="2" key="1">
    <citation type="journal article" date="2023" name="Mol. Phylogenet. Evol.">
        <title>Genome-scale phylogeny and comparative genomics of the fungal order Sordariales.</title>
        <authorList>
            <person name="Hensen N."/>
            <person name="Bonometti L."/>
            <person name="Westerberg I."/>
            <person name="Brannstrom I.O."/>
            <person name="Guillou S."/>
            <person name="Cros-Aarteil S."/>
            <person name="Calhoun S."/>
            <person name="Haridas S."/>
            <person name="Kuo A."/>
            <person name="Mondo S."/>
            <person name="Pangilinan J."/>
            <person name="Riley R."/>
            <person name="LaButti K."/>
            <person name="Andreopoulos B."/>
            <person name="Lipzen A."/>
            <person name="Chen C."/>
            <person name="Yan M."/>
            <person name="Daum C."/>
            <person name="Ng V."/>
            <person name="Clum A."/>
            <person name="Steindorff A."/>
            <person name="Ohm R.A."/>
            <person name="Martin F."/>
            <person name="Silar P."/>
            <person name="Natvig D.O."/>
            <person name="Lalanne C."/>
            <person name="Gautier V."/>
            <person name="Ament-Velasquez S.L."/>
            <person name="Kruys A."/>
            <person name="Hutchinson M.I."/>
            <person name="Powell A.J."/>
            <person name="Barry K."/>
            <person name="Miller A.N."/>
            <person name="Grigoriev I.V."/>
            <person name="Debuchy R."/>
            <person name="Gladieux P."/>
            <person name="Hiltunen Thoren M."/>
            <person name="Johannesson H."/>
        </authorList>
    </citation>
    <scope>NUCLEOTIDE SEQUENCE</scope>
    <source>
        <strain evidence="2">PSN293</strain>
    </source>
</reference>
<feature type="compositionally biased region" description="Low complexity" evidence="1">
    <location>
        <begin position="502"/>
        <end position="515"/>
    </location>
</feature>
<evidence type="ECO:0000313" key="3">
    <source>
        <dbReference type="Proteomes" id="UP001301769"/>
    </source>
</evidence>
<sequence>MAEGDTIEVFTENDLASGLQSPDPLPPAPNPCQVVPPCREGNHGIQPSVDTAYRKIGKYYFTEEALRHDLAALKRGKVYTRQEFFPRARAWYKAEIDRILHWHRVYKERNPEKPEEVHVINPKPKSEVIEETIATNEETVKDQTQLVQDEKKEEEGENEEQQVETEPSTQEPKLKTRAKKVKIPVAPTRVQPARAAKRKAIEPQLQKRTAKKKKRVEDSIEAVPPTPEPAETIHVNAEELAENREESTPWTGEQRPNGTQEQPKLQDPSKLQNLEPIQPDEHHVEETKGDYQLSLDEWKVFLARYNSATTPVTPTPSPTSLSAFTLQQLQGLDIANFVLRLERIVETKINQLIDERQGITIDAGAGGGLCLTGYYHHPYKCALDGNYVPPLKFEAAGGYVPGEDWRPEEAQKEDGTGAGEVVGDHSDDEEKVDDKIGEKQDMVESTTGVVSSPRHRPPQTGRRLAERILSNSANASRGVSPFPTRQETSSAGDPAGIPIPGLEAALHRQAQAAAAGDDEASEAARNPNRNEPFQPSQPIQTLRLSSREEDDASRSTSMLNSPAPEAFMDISPTLGRWRPPIPGLPVENFDDAIVDVAGLRFAVDLCAGYLGDGRSARMFML</sequence>
<dbReference type="Proteomes" id="UP001301769">
    <property type="component" value="Unassembled WGS sequence"/>
</dbReference>
<gene>
    <name evidence="2" type="ORF">QBC37DRAFT_193573</name>
</gene>
<feature type="compositionally biased region" description="Polar residues" evidence="1">
    <location>
        <begin position="248"/>
        <end position="263"/>
    </location>
</feature>
<evidence type="ECO:0000313" key="2">
    <source>
        <dbReference type="EMBL" id="KAK4212469.1"/>
    </source>
</evidence>
<protein>
    <submittedName>
        <fullName evidence="2">Uncharacterized protein</fullName>
    </submittedName>
</protein>